<dbReference type="GO" id="GO:0051537">
    <property type="term" value="F:2 iron, 2 sulfur cluster binding"/>
    <property type="evidence" value="ECO:0007669"/>
    <property type="project" value="UniProtKB-KW"/>
</dbReference>
<dbReference type="InterPro" id="IPR006058">
    <property type="entry name" value="2Fe2S_fd_BS"/>
</dbReference>
<dbReference type="OrthoDB" id="7915399at2"/>
<dbReference type="PROSITE" id="PS00197">
    <property type="entry name" value="2FE2S_FER_1"/>
    <property type="match status" value="1"/>
</dbReference>
<reference evidence="7 8" key="1">
    <citation type="submission" date="2020-08" db="EMBL/GenBank/DDBJ databases">
        <title>Genomic Encyclopedia of Type Strains, Phase IV (KMG-IV): sequencing the most valuable type-strain genomes for metagenomic binning, comparative biology and taxonomic classification.</title>
        <authorList>
            <person name="Goeker M."/>
        </authorList>
    </citation>
    <scope>NUCLEOTIDE SEQUENCE [LARGE SCALE GENOMIC DNA]</scope>
    <source>
        <strain evidence="7 8">DSM 25024</strain>
    </source>
</reference>
<proteinExistence type="predicted"/>
<dbReference type="InterPro" id="IPR001041">
    <property type="entry name" value="2Fe-2S_ferredoxin-type"/>
</dbReference>
<keyword evidence="1" id="KW-0001">2Fe-2S</keyword>
<comment type="caution">
    <text evidence="7">The sequence shown here is derived from an EMBL/GenBank/DDBJ whole genome shotgun (WGS) entry which is preliminary data.</text>
</comment>
<dbReference type="Pfam" id="PF01799">
    <property type="entry name" value="Fer2_2"/>
    <property type="match status" value="1"/>
</dbReference>
<name>A0A7W6FVA5_9HYPH</name>
<evidence type="ECO:0000256" key="2">
    <source>
        <dbReference type="ARBA" id="ARBA00022723"/>
    </source>
</evidence>
<dbReference type="AlphaFoldDB" id="A0A7W6FVA5"/>
<dbReference type="Gene3D" id="1.10.150.120">
    <property type="entry name" value="[2Fe-2S]-binding domain"/>
    <property type="match status" value="1"/>
</dbReference>
<keyword evidence="2" id="KW-0479">Metal-binding</keyword>
<keyword evidence="3 7" id="KW-0560">Oxidoreductase</keyword>
<accession>A0A7W6FVA5</accession>
<dbReference type="InterPro" id="IPR002888">
    <property type="entry name" value="2Fe-2S-bd"/>
</dbReference>
<gene>
    <name evidence="7" type="ORF">GGR05_003128</name>
</gene>
<keyword evidence="4" id="KW-0408">Iron</keyword>
<evidence type="ECO:0000259" key="6">
    <source>
        <dbReference type="PROSITE" id="PS51085"/>
    </source>
</evidence>
<keyword evidence="8" id="KW-1185">Reference proteome</keyword>
<evidence type="ECO:0000313" key="7">
    <source>
        <dbReference type="EMBL" id="MBB3936963.1"/>
    </source>
</evidence>
<dbReference type="EMBL" id="JACIDO010000006">
    <property type="protein sequence ID" value="MBB3936963.1"/>
    <property type="molecule type" value="Genomic_DNA"/>
</dbReference>
<evidence type="ECO:0000256" key="1">
    <source>
        <dbReference type="ARBA" id="ARBA00022714"/>
    </source>
</evidence>
<dbReference type="PANTHER" id="PTHR44379">
    <property type="entry name" value="OXIDOREDUCTASE WITH IRON-SULFUR SUBUNIT"/>
    <property type="match status" value="1"/>
</dbReference>
<protein>
    <submittedName>
        <fullName evidence="7">Carbon-monoxide dehydrogenase small subunit</fullName>
        <ecNumber evidence="7">1.2.7.4</ecNumber>
    </submittedName>
</protein>
<dbReference type="Gene3D" id="3.10.20.30">
    <property type="match status" value="1"/>
</dbReference>
<dbReference type="SUPFAM" id="SSF47741">
    <property type="entry name" value="CO dehydrogenase ISP C-domain like"/>
    <property type="match status" value="1"/>
</dbReference>
<dbReference type="Pfam" id="PF00111">
    <property type="entry name" value="Fer2"/>
    <property type="match status" value="1"/>
</dbReference>
<dbReference type="InterPro" id="IPR051452">
    <property type="entry name" value="Diverse_Oxidoreductases"/>
</dbReference>
<dbReference type="InterPro" id="IPR036884">
    <property type="entry name" value="2Fe-2S-bd_dom_sf"/>
</dbReference>
<dbReference type="GO" id="GO:0043885">
    <property type="term" value="F:anaerobic carbon-monoxide dehydrogenase activity"/>
    <property type="evidence" value="ECO:0007669"/>
    <property type="project" value="UniProtKB-EC"/>
</dbReference>
<evidence type="ECO:0000313" key="8">
    <source>
        <dbReference type="Proteomes" id="UP000531216"/>
    </source>
</evidence>
<keyword evidence="5" id="KW-0411">Iron-sulfur</keyword>
<feature type="domain" description="2Fe-2S ferredoxin-type" evidence="6">
    <location>
        <begin position="1"/>
        <end position="77"/>
    </location>
</feature>
<dbReference type="EC" id="1.2.7.4" evidence="7"/>
<dbReference type="GO" id="GO:0046872">
    <property type="term" value="F:metal ion binding"/>
    <property type="evidence" value="ECO:0007669"/>
    <property type="project" value="UniProtKB-KW"/>
</dbReference>
<dbReference type="InterPro" id="IPR012675">
    <property type="entry name" value="Beta-grasp_dom_sf"/>
</dbReference>
<dbReference type="RefSeq" id="WP_090965620.1">
    <property type="nucleotide sequence ID" value="NZ_CP181348.1"/>
</dbReference>
<dbReference type="PANTHER" id="PTHR44379:SF5">
    <property type="entry name" value="OXIDOREDUCTASE WITH IRON-SULFUR SUBUNIT"/>
    <property type="match status" value="1"/>
</dbReference>
<dbReference type="InterPro" id="IPR036010">
    <property type="entry name" value="2Fe-2S_ferredoxin-like_sf"/>
</dbReference>
<dbReference type="Proteomes" id="UP000531216">
    <property type="component" value="Unassembled WGS sequence"/>
</dbReference>
<evidence type="ECO:0000256" key="3">
    <source>
        <dbReference type="ARBA" id="ARBA00023002"/>
    </source>
</evidence>
<dbReference type="SUPFAM" id="SSF54292">
    <property type="entry name" value="2Fe-2S ferredoxin-like"/>
    <property type="match status" value="1"/>
</dbReference>
<organism evidence="7 8">
    <name type="scientific">Aureimonas phyllosphaerae</name>
    <dbReference type="NCBI Taxonomy" id="1166078"/>
    <lineage>
        <taxon>Bacteria</taxon>
        <taxon>Pseudomonadati</taxon>
        <taxon>Pseudomonadota</taxon>
        <taxon>Alphaproteobacteria</taxon>
        <taxon>Hyphomicrobiales</taxon>
        <taxon>Aurantimonadaceae</taxon>
        <taxon>Aureimonas</taxon>
    </lineage>
</organism>
<evidence type="ECO:0000256" key="4">
    <source>
        <dbReference type="ARBA" id="ARBA00023004"/>
    </source>
</evidence>
<dbReference type="PROSITE" id="PS51085">
    <property type="entry name" value="2FE2S_FER_2"/>
    <property type="match status" value="1"/>
</dbReference>
<evidence type="ECO:0000256" key="5">
    <source>
        <dbReference type="ARBA" id="ARBA00023014"/>
    </source>
</evidence>
<sequence length="162" mass="16720">MSVRFELNGEPCGFAGDPLTPLVDVLRGERFLTGTKAVCREGFCGACTVHVDGEARMSCLVPMAGLAGRRVTTIEGLVPPGAAHPLQAAFEAADVVQCGMCFPGMVMSLSAAFRDRPPASRDEVKAAMTGNICRCTGYERIVDAVLAGLAPTNASGAGGSDV</sequence>